<organism evidence="1 2">
    <name type="scientific">Pontiella agarivorans</name>
    <dbReference type="NCBI Taxonomy" id="3038953"/>
    <lineage>
        <taxon>Bacteria</taxon>
        <taxon>Pseudomonadati</taxon>
        <taxon>Kiritimatiellota</taxon>
        <taxon>Kiritimatiellia</taxon>
        <taxon>Kiritimatiellales</taxon>
        <taxon>Pontiellaceae</taxon>
        <taxon>Pontiella</taxon>
    </lineage>
</organism>
<protein>
    <recommendedName>
        <fullName evidence="3">Haloacid dehalogenase</fullName>
    </recommendedName>
</protein>
<keyword evidence="2" id="KW-1185">Reference proteome</keyword>
<dbReference type="Gene3D" id="3.40.50.1000">
    <property type="entry name" value="HAD superfamily/HAD-like"/>
    <property type="match status" value="1"/>
</dbReference>
<dbReference type="InterPro" id="IPR023214">
    <property type="entry name" value="HAD_sf"/>
</dbReference>
<dbReference type="SUPFAM" id="SSF56784">
    <property type="entry name" value="HAD-like"/>
    <property type="match status" value="1"/>
</dbReference>
<sequence length="294" mass="33234">MREFTKDDLINFLPQFETFVGIDSDGCVFDTMDTKQKDFFHPHIIRIWGLEAIETEVRAAAEFTYLYSCYRGLNRFLGLCKTFELLLDWPQAREKAAIPDPADLRAYCDSGLPLSNATCKVEAERTGSELLDQAHRWSVELNEDIDANMPDPPAFPGAEDALKQIQKNSDAVVMSQTQAVALLKDWYRDNLARYVSVIAGPEIGSKVDCFSMAATERYPGHTILMIGDATGDLATALNIGCNFYPIIPGQEIESWKRFINEAYARFLDGGFSDHYQKQLIHEFNAKLPETPPWK</sequence>
<reference evidence="1 2" key="1">
    <citation type="journal article" date="2024" name="Appl. Environ. Microbiol.">
        <title>Pontiella agarivorans sp. nov., a novel marine anaerobic bacterium capable of degrading macroalgal polysaccharides and fixing nitrogen.</title>
        <authorList>
            <person name="Liu N."/>
            <person name="Kivenson V."/>
            <person name="Peng X."/>
            <person name="Cui Z."/>
            <person name="Lankiewicz T.S."/>
            <person name="Gosselin K.M."/>
            <person name="English C.J."/>
            <person name="Blair E.M."/>
            <person name="O'Malley M.A."/>
            <person name="Valentine D.L."/>
        </authorList>
    </citation>
    <scope>NUCLEOTIDE SEQUENCE [LARGE SCALE GENOMIC DNA]</scope>
    <source>
        <strain evidence="1 2">NLcol2</strain>
    </source>
</reference>
<evidence type="ECO:0000313" key="2">
    <source>
        <dbReference type="Proteomes" id="UP001290861"/>
    </source>
</evidence>
<name>A0ABU5MTQ3_9BACT</name>
<dbReference type="Proteomes" id="UP001290861">
    <property type="component" value="Unassembled WGS sequence"/>
</dbReference>
<comment type="caution">
    <text evidence="1">The sequence shown here is derived from an EMBL/GenBank/DDBJ whole genome shotgun (WGS) entry which is preliminary data.</text>
</comment>
<accession>A0ABU5MTQ3</accession>
<evidence type="ECO:0000313" key="1">
    <source>
        <dbReference type="EMBL" id="MDZ8117466.1"/>
    </source>
</evidence>
<dbReference type="RefSeq" id="WP_322607267.1">
    <property type="nucleotide sequence ID" value="NZ_JARVCO010000002.1"/>
</dbReference>
<dbReference type="InterPro" id="IPR036412">
    <property type="entry name" value="HAD-like_sf"/>
</dbReference>
<dbReference type="EMBL" id="JARVCO010000002">
    <property type="protein sequence ID" value="MDZ8117466.1"/>
    <property type="molecule type" value="Genomic_DNA"/>
</dbReference>
<gene>
    <name evidence="1" type="ORF">P9H32_02425</name>
</gene>
<proteinExistence type="predicted"/>
<evidence type="ECO:0008006" key="3">
    <source>
        <dbReference type="Google" id="ProtNLM"/>
    </source>
</evidence>